<keyword evidence="4" id="KW-0808">Transferase</keyword>
<keyword evidence="9" id="KW-1185">Reference proteome</keyword>
<dbReference type="InterPro" id="IPR015943">
    <property type="entry name" value="WD40/YVTN_repeat-like_dom_sf"/>
</dbReference>
<dbReference type="SUPFAM" id="SSF48371">
    <property type="entry name" value="ARM repeat"/>
    <property type="match status" value="2"/>
</dbReference>
<keyword evidence="5" id="KW-0853">WD repeat</keyword>
<evidence type="ECO:0000313" key="9">
    <source>
        <dbReference type="Proteomes" id="UP001372338"/>
    </source>
</evidence>
<evidence type="ECO:0000259" key="7">
    <source>
        <dbReference type="SMART" id="SM00504"/>
    </source>
</evidence>
<dbReference type="InterPro" id="IPR056514">
    <property type="entry name" value="ARM_LIN_2nd"/>
</dbReference>
<name>A0AAN9J4Z4_CROPI</name>
<dbReference type="InterPro" id="IPR056512">
    <property type="entry name" value="LIN_N"/>
</dbReference>
<dbReference type="Pfam" id="PF23628">
    <property type="entry name" value="ARM_LIN_C"/>
    <property type="match status" value="1"/>
</dbReference>
<sequence length="1430" mass="159567">MKDGATTNIGSYRSFQKVAIDFSRPQIPTELFTTLNCYFSFSLSFPSPPSTAMTTAAAAAAILHHTTLFLSDIVSNHELRHHLITSLQASSSDHDETTVKLAADTLEAAISFSTTPPARASSLSLAEKLLTPLPQHPLSSFLLSLTLTLCNRHSDAAVHLLRIFRSSPSLSRSEIAPILFDRLFSFHLVPVFRRFHDRRAQILSMNSTSHSQSNCDMISLTKVSEDQASRLRELESEYEDVLDANCRVFAEYFEEVLVSEDGETSISPPLLVMRSSGKGDGTENDEEEEKEEIETPELQNERYNPIWTEKETSIDFSGISSSISSLSYAPFYPQRVSPKVFKLQKSPENLTSPVYLNSAVEPISSLEENLLCSSSESEAESEVIETAKTKTNPMRSENKYLYIPFYPVSTKIFEPQKSSEELSVSILDSATEPESALNDNLPCSSSESEAKCEEKDENMALLEPQQGLIQEPMQTNFTELIRSSDKHYPMADYDSTPHASYKQVPPNSPNDFVCPIISNLFDDPVTLETGQSYERRAREKWYNITKTNYVLKQLIASWKEQNPDSGEIPYEDTESVEQSVTSSTSPGNDISQAIVDEMSELSHAVNNLYMSEVLEESEMAVLQIEKLWRGTVNLRADIQRMLTIPPIINGFMVILFYSVDPVVLQAAVFLLAELGSRDDTVIETLTRVDKDVECIMSLFKKGLIEAVVLIYLLKPSTTSLIEMAIVENLITIFDREEEELLEMCLKPRTAAVLLLALIIRSSEERIASSVANAVLFSEKAFETIVGSLGAESAKERIAAVEILLKCMQEDGTCRNFIADKAELSTILESFIGATDKQRFEIIQFFSELVKLIRRTFNEQILHIIKDEGSFSTMHTLLIYLQRAPQDQCPIVAGFLLQLDLLVEPKKKSIYREEAIDSLVSCLRNTDFPPVQLAAAETIVSLQGRFTLAGKPFTREVLLERAGLDSSCSLLQIDQISNFCEGIKESIKEETAADDWERKIAYVLVSHDSGILFEALADGLMKSQNAELSAACFISATWLIYMLTILPDTGIQGVARFLFLKRLVSILKSSKDTEDRILSMLALKTFLDFDDGLSDLTSYAKDMLKALGDLKRFSPMASEMMKLLVKENDPKVVKDIWTHKELIQLDCKENGQVLSVIFFKEKLFSGHSDGTIKVWKVQDSLIHLLQETKEHTKDVTSLAISESGDRLFSGSLDRTAKVWSIRKTGIHHMQVHDTKDQIYNLVVTNSMSCFIPQGIGIKVQPWKGESKLLNSIKHVKCLTVANGRLYCGCNNNSVQEIDLDKGTVNTIQTGSKKFLGKSNPIRALQIDGEFIYAASSSLDGSVIKIWNSSDYSVVGSLQSALEVRAMVVSSELIYLGCKGGAVEIWDKKKHNRVDILMLGTNCRVLCMAQDSNEEILVVGTPDGQIQAWGIK</sequence>
<dbReference type="Gene3D" id="2.130.10.10">
    <property type="entry name" value="YVTN repeat-like/Quinoprotein amine dehydrogenase"/>
    <property type="match status" value="2"/>
</dbReference>
<dbReference type="EC" id="2.3.2.27" evidence="3"/>
<gene>
    <name evidence="8" type="ORF">RIF29_06652</name>
</gene>
<feature type="compositionally biased region" description="Low complexity" evidence="6">
    <location>
        <begin position="576"/>
        <end position="585"/>
    </location>
</feature>
<organism evidence="8 9">
    <name type="scientific">Crotalaria pallida</name>
    <name type="common">Smooth rattlebox</name>
    <name type="synonym">Crotalaria striata</name>
    <dbReference type="NCBI Taxonomy" id="3830"/>
    <lineage>
        <taxon>Eukaryota</taxon>
        <taxon>Viridiplantae</taxon>
        <taxon>Streptophyta</taxon>
        <taxon>Embryophyta</taxon>
        <taxon>Tracheophyta</taxon>
        <taxon>Spermatophyta</taxon>
        <taxon>Magnoliopsida</taxon>
        <taxon>eudicotyledons</taxon>
        <taxon>Gunneridae</taxon>
        <taxon>Pentapetalae</taxon>
        <taxon>rosids</taxon>
        <taxon>fabids</taxon>
        <taxon>Fabales</taxon>
        <taxon>Fabaceae</taxon>
        <taxon>Papilionoideae</taxon>
        <taxon>50 kb inversion clade</taxon>
        <taxon>genistoids sensu lato</taxon>
        <taxon>core genistoids</taxon>
        <taxon>Crotalarieae</taxon>
        <taxon>Crotalaria</taxon>
    </lineage>
</organism>
<feature type="repeat" description="WD" evidence="5">
    <location>
        <begin position="1396"/>
        <end position="1430"/>
    </location>
</feature>
<feature type="repeat" description="WD" evidence="5">
    <location>
        <begin position="1187"/>
        <end position="1221"/>
    </location>
</feature>
<dbReference type="Proteomes" id="UP001372338">
    <property type="component" value="Unassembled WGS sequence"/>
</dbReference>
<feature type="domain" description="U-box" evidence="7">
    <location>
        <begin position="511"/>
        <end position="558"/>
    </location>
</feature>
<dbReference type="GO" id="GO:0016567">
    <property type="term" value="P:protein ubiquitination"/>
    <property type="evidence" value="ECO:0007669"/>
    <property type="project" value="InterPro"/>
</dbReference>
<evidence type="ECO:0000256" key="2">
    <source>
        <dbReference type="ARBA" id="ARBA00004906"/>
    </source>
</evidence>
<dbReference type="SUPFAM" id="SSF57850">
    <property type="entry name" value="RING/U-box"/>
    <property type="match status" value="1"/>
</dbReference>
<feature type="compositionally biased region" description="Acidic residues" evidence="6">
    <location>
        <begin position="282"/>
        <end position="295"/>
    </location>
</feature>
<comment type="caution">
    <text evidence="8">The sequence shown here is derived from an EMBL/GenBank/DDBJ whole genome shotgun (WGS) entry which is preliminary data.</text>
</comment>
<evidence type="ECO:0000256" key="4">
    <source>
        <dbReference type="ARBA" id="ARBA00022679"/>
    </source>
</evidence>
<dbReference type="InterPro" id="IPR003613">
    <property type="entry name" value="Ubox_domain"/>
</dbReference>
<proteinExistence type="predicted"/>
<protein>
    <recommendedName>
        <fullName evidence="3">RING-type E3 ubiquitin transferase</fullName>
        <ecNumber evidence="3">2.3.2.27</ecNumber>
    </recommendedName>
</protein>
<dbReference type="PROSITE" id="PS50082">
    <property type="entry name" value="WD_REPEATS_2"/>
    <property type="match status" value="2"/>
</dbReference>
<dbReference type="InterPro" id="IPR013083">
    <property type="entry name" value="Znf_RING/FYVE/PHD"/>
</dbReference>
<dbReference type="InterPro" id="IPR011989">
    <property type="entry name" value="ARM-like"/>
</dbReference>
<comment type="catalytic activity">
    <reaction evidence="1">
        <text>S-ubiquitinyl-[E2 ubiquitin-conjugating enzyme]-L-cysteine + [acceptor protein]-L-lysine = [E2 ubiquitin-conjugating enzyme]-L-cysteine + N(6)-ubiquitinyl-[acceptor protein]-L-lysine.</text>
        <dbReference type="EC" id="2.3.2.27"/>
    </reaction>
</comment>
<evidence type="ECO:0000256" key="6">
    <source>
        <dbReference type="SAM" id="MobiDB-lite"/>
    </source>
</evidence>
<dbReference type="SUPFAM" id="SSF50978">
    <property type="entry name" value="WD40 repeat-like"/>
    <property type="match status" value="1"/>
</dbReference>
<feature type="region of interest" description="Disordered" evidence="6">
    <location>
        <begin position="562"/>
        <end position="588"/>
    </location>
</feature>
<dbReference type="Pfam" id="PF23654">
    <property type="entry name" value="ARM_LIN_2nd"/>
    <property type="match status" value="1"/>
</dbReference>
<evidence type="ECO:0000313" key="8">
    <source>
        <dbReference type="EMBL" id="KAK7291478.1"/>
    </source>
</evidence>
<dbReference type="InterPro" id="IPR016024">
    <property type="entry name" value="ARM-type_fold"/>
</dbReference>
<evidence type="ECO:0000256" key="5">
    <source>
        <dbReference type="PROSITE-ProRule" id="PRU00221"/>
    </source>
</evidence>
<dbReference type="Gene3D" id="3.30.40.10">
    <property type="entry name" value="Zinc/RING finger domain, C3HC4 (zinc finger)"/>
    <property type="match status" value="1"/>
</dbReference>
<reference evidence="8 9" key="1">
    <citation type="submission" date="2024-01" db="EMBL/GenBank/DDBJ databases">
        <title>The genomes of 5 underutilized Papilionoideae crops provide insights into root nodulation and disease resistanc.</title>
        <authorList>
            <person name="Yuan L."/>
        </authorList>
    </citation>
    <scope>NUCLEOTIDE SEQUENCE [LARGE SCALE GENOMIC DNA]</scope>
    <source>
        <strain evidence="8">ZHUSHIDOU_FW_LH</strain>
        <tissue evidence="8">Leaf</tissue>
    </source>
</reference>
<dbReference type="SMART" id="SM00504">
    <property type="entry name" value="Ubox"/>
    <property type="match status" value="1"/>
</dbReference>
<evidence type="ECO:0000256" key="3">
    <source>
        <dbReference type="ARBA" id="ARBA00012483"/>
    </source>
</evidence>
<comment type="pathway">
    <text evidence="2">Protein modification; protein ubiquitination.</text>
</comment>
<dbReference type="InterPro" id="IPR055566">
    <property type="entry name" value="ARM_LIN"/>
</dbReference>
<dbReference type="InterPro" id="IPR036322">
    <property type="entry name" value="WD40_repeat_dom_sf"/>
</dbReference>
<evidence type="ECO:0000256" key="1">
    <source>
        <dbReference type="ARBA" id="ARBA00000900"/>
    </source>
</evidence>
<dbReference type="PROSITE" id="PS50294">
    <property type="entry name" value="WD_REPEATS_REGION"/>
    <property type="match status" value="2"/>
</dbReference>
<dbReference type="Pfam" id="PF00400">
    <property type="entry name" value="WD40"/>
    <property type="match status" value="1"/>
</dbReference>
<dbReference type="Pfam" id="PF23568">
    <property type="entry name" value="ARM_LIN"/>
    <property type="match status" value="1"/>
</dbReference>
<dbReference type="InterPro" id="IPR001680">
    <property type="entry name" value="WD40_rpt"/>
</dbReference>
<dbReference type="GO" id="GO:0061630">
    <property type="term" value="F:ubiquitin protein ligase activity"/>
    <property type="evidence" value="ECO:0007669"/>
    <property type="project" value="UniProtKB-EC"/>
</dbReference>
<dbReference type="Gene3D" id="1.25.10.10">
    <property type="entry name" value="Leucine-rich Repeat Variant"/>
    <property type="match status" value="2"/>
</dbReference>
<dbReference type="SMART" id="SM00320">
    <property type="entry name" value="WD40"/>
    <property type="match status" value="6"/>
</dbReference>
<accession>A0AAN9J4Z4</accession>
<feature type="region of interest" description="Disordered" evidence="6">
    <location>
        <begin position="268"/>
        <end position="298"/>
    </location>
</feature>
<dbReference type="InterPro" id="IPR052858">
    <property type="entry name" value="E3_ubiquitin-ligase_LIN"/>
</dbReference>
<dbReference type="PANTHER" id="PTHR47446">
    <property type="entry name" value="RING-TYPE E3 UBIQUITIN TRANSFERASE"/>
    <property type="match status" value="1"/>
</dbReference>
<dbReference type="PANTHER" id="PTHR47446:SF2">
    <property type="entry name" value="RING-TYPE E3 UBIQUITIN TRANSFERASE"/>
    <property type="match status" value="1"/>
</dbReference>
<dbReference type="EMBL" id="JAYWIO010000001">
    <property type="protein sequence ID" value="KAK7291478.1"/>
    <property type="molecule type" value="Genomic_DNA"/>
</dbReference>